<accession>A0AAV8PVL3</accession>
<evidence type="ECO:0000256" key="3">
    <source>
        <dbReference type="ARBA" id="ARBA00022692"/>
    </source>
</evidence>
<dbReference type="InterPro" id="IPR042855">
    <property type="entry name" value="V_SNARE_CC"/>
</dbReference>
<keyword evidence="5 11" id="KW-1133">Transmembrane helix</keyword>
<dbReference type="SUPFAM" id="SSF58038">
    <property type="entry name" value="SNARE fusion complex"/>
    <property type="match status" value="1"/>
</dbReference>
<reference evidence="14 15" key="1">
    <citation type="submission" date="2022-12" db="EMBL/GenBank/DDBJ databases">
        <title>Chromosome-scale assembly of the Ensete ventricosum genome.</title>
        <authorList>
            <person name="Dussert Y."/>
            <person name="Stocks J."/>
            <person name="Wendawek A."/>
            <person name="Woldeyes F."/>
            <person name="Nichols R.A."/>
            <person name="Borrell J.S."/>
        </authorList>
    </citation>
    <scope>NUCLEOTIDE SEQUENCE [LARGE SCALE GENOMIC DNA]</scope>
    <source>
        <strain evidence="15">cv. Maze</strain>
        <tissue evidence="14">Seeds</tissue>
    </source>
</reference>
<dbReference type="PANTHER" id="PTHR21136:SF72">
    <property type="entry name" value="VESICLE-ASSOCIATED MEMBRANE PROTEIN 724"/>
    <property type="match status" value="1"/>
</dbReference>
<evidence type="ECO:0000256" key="9">
    <source>
        <dbReference type="PROSITE-ProRule" id="PRU00290"/>
    </source>
</evidence>
<dbReference type="Pfam" id="PF13774">
    <property type="entry name" value="Longin"/>
    <property type="match status" value="1"/>
</dbReference>
<organism evidence="14 15">
    <name type="scientific">Ensete ventricosum</name>
    <name type="common">Abyssinian banana</name>
    <name type="synonym">Musa ensete</name>
    <dbReference type="NCBI Taxonomy" id="4639"/>
    <lineage>
        <taxon>Eukaryota</taxon>
        <taxon>Viridiplantae</taxon>
        <taxon>Streptophyta</taxon>
        <taxon>Embryophyta</taxon>
        <taxon>Tracheophyta</taxon>
        <taxon>Spermatophyta</taxon>
        <taxon>Magnoliopsida</taxon>
        <taxon>Liliopsida</taxon>
        <taxon>Zingiberales</taxon>
        <taxon>Musaceae</taxon>
        <taxon>Ensete</taxon>
    </lineage>
</organism>
<dbReference type="GO" id="GO:0005737">
    <property type="term" value="C:cytoplasm"/>
    <property type="evidence" value="ECO:0007669"/>
    <property type="project" value="UniProtKB-ARBA"/>
</dbReference>
<dbReference type="GO" id="GO:0012505">
    <property type="term" value="C:endomembrane system"/>
    <property type="evidence" value="ECO:0007669"/>
    <property type="project" value="UniProtKB-SubCell"/>
</dbReference>
<dbReference type="EMBL" id="JAQQAF010000009">
    <property type="protein sequence ID" value="KAJ8459577.1"/>
    <property type="molecule type" value="Genomic_DNA"/>
</dbReference>
<dbReference type="PROSITE" id="PS50892">
    <property type="entry name" value="V_SNARE"/>
    <property type="match status" value="1"/>
</dbReference>
<dbReference type="InterPro" id="IPR001388">
    <property type="entry name" value="Synaptobrevin-like"/>
</dbReference>
<feature type="domain" description="Longin" evidence="12">
    <location>
        <begin position="14"/>
        <end position="118"/>
    </location>
</feature>
<evidence type="ECO:0000313" key="14">
    <source>
        <dbReference type="EMBL" id="KAJ8459577.1"/>
    </source>
</evidence>
<dbReference type="CDD" id="cd15843">
    <property type="entry name" value="R-SNARE"/>
    <property type="match status" value="1"/>
</dbReference>
<dbReference type="InterPro" id="IPR010908">
    <property type="entry name" value="Longin_dom"/>
</dbReference>
<sequence length="347" mass="39071">MAEEGKEGWSIYGFVARGTVVLAEYTEYTGNFPAIAAQCLQKLPSSNKLSTYACDGHTFIFLVHNGYAYCVVTKDSVVKNVSIAFLERLKADFTKRYGGGKADTAKAKSLNKEFGPVIKEHMQYIIDHAEEVEKLLKVKVQVSEVKNIMLENINKTVERGEKLNDLEAKASDLRNEAQGFKKQGTRIRKKMWLQNMKIKLVSKESAPAILGWSGLRSFTDRPTSLAMGLLHVLSILAGLASLGLLSSLELKKWNRRQLMAEKLRRVSEALEQAEERLTRFQERHDKILFQINSHYLCHAEMEEALSGGQKATNEALQFCADLRRMQMNIITLYPPGGLHDACTPRDT</sequence>
<dbReference type="GO" id="GO:0015031">
    <property type="term" value="P:protein transport"/>
    <property type="evidence" value="ECO:0007669"/>
    <property type="project" value="UniProtKB-KW"/>
</dbReference>
<dbReference type="PANTHER" id="PTHR21136">
    <property type="entry name" value="SNARE PROTEINS"/>
    <property type="match status" value="1"/>
</dbReference>
<keyword evidence="4" id="KW-0653">Protein transport</keyword>
<dbReference type="AlphaFoldDB" id="A0AAV8PVL3"/>
<dbReference type="GO" id="GO:0016192">
    <property type="term" value="P:vesicle-mediated transport"/>
    <property type="evidence" value="ECO:0007669"/>
    <property type="project" value="InterPro"/>
</dbReference>
<evidence type="ECO:0000256" key="4">
    <source>
        <dbReference type="ARBA" id="ARBA00022927"/>
    </source>
</evidence>
<comment type="subcellular location">
    <subcellularLocation>
        <location evidence="8">Endomembrane system</location>
        <topology evidence="8">Single-pass type IV membrane protein</topology>
    </subcellularLocation>
</comment>
<evidence type="ECO:0000259" key="13">
    <source>
        <dbReference type="PROSITE" id="PS50892"/>
    </source>
</evidence>
<dbReference type="SMART" id="SM01270">
    <property type="entry name" value="Longin"/>
    <property type="match status" value="1"/>
</dbReference>
<evidence type="ECO:0000256" key="8">
    <source>
        <dbReference type="ARBA" id="ARBA00046280"/>
    </source>
</evidence>
<keyword evidence="9 10" id="KW-0175">Coiled coil</keyword>
<dbReference type="FunFam" id="3.30.450.50:FF:000009">
    <property type="entry name" value="Vesicle-associated membrane protein 724"/>
    <property type="match status" value="1"/>
</dbReference>
<evidence type="ECO:0000256" key="10">
    <source>
        <dbReference type="SAM" id="Coils"/>
    </source>
</evidence>
<keyword evidence="6 11" id="KW-0472">Membrane</keyword>
<name>A0AAV8PVL3_ENSVE</name>
<evidence type="ECO:0000256" key="5">
    <source>
        <dbReference type="ARBA" id="ARBA00022989"/>
    </source>
</evidence>
<dbReference type="InterPro" id="IPR051097">
    <property type="entry name" value="Synaptobrevin-like_transport"/>
</dbReference>
<evidence type="ECO:0000256" key="6">
    <source>
        <dbReference type="ARBA" id="ARBA00023136"/>
    </source>
</evidence>
<feature type="transmembrane region" description="Helical" evidence="11">
    <location>
        <begin position="225"/>
        <end position="248"/>
    </location>
</feature>
<evidence type="ECO:0000256" key="11">
    <source>
        <dbReference type="SAM" id="Phobius"/>
    </source>
</evidence>
<dbReference type="Pfam" id="PF00957">
    <property type="entry name" value="Synaptobrevin"/>
    <property type="match status" value="1"/>
</dbReference>
<evidence type="ECO:0000256" key="7">
    <source>
        <dbReference type="ARBA" id="ARBA00037493"/>
    </source>
</evidence>
<keyword evidence="2" id="KW-0813">Transport</keyword>
<evidence type="ECO:0008006" key="16">
    <source>
        <dbReference type="Google" id="ProtNLM"/>
    </source>
</evidence>
<comment type="function">
    <text evidence="7">Involved in the targeting and/or fusion of transport vesicles to their target membrane.</text>
</comment>
<gene>
    <name evidence="14" type="ORF">OPV22_032503</name>
</gene>
<evidence type="ECO:0000259" key="12">
    <source>
        <dbReference type="PROSITE" id="PS50859"/>
    </source>
</evidence>
<dbReference type="PROSITE" id="PS50859">
    <property type="entry name" value="LONGIN"/>
    <property type="match status" value="1"/>
</dbReference>
<dbReference type="Gene3D" id="3.30.450.50">
    <property type="entry name" value="Longin domain"/>
    <property type="match status" value="1"/>
</dbReference>
<evidence type="ECO:0000256" key="2">
    <source>
        <dbReference type="ARBA" id="ARBA00022448"/>
    </source>
</evidence>
<dbReference type="Proteomes" id="UP001222027">
    <property type="component" value="Unassembled WGS sequence"/>
</dbReference>
<dbReference type="GO" id="GO:0016020">
    <property type="term" value="C:membrane"/>
    <property type="evidence" value="ECO:0007669"/>
    <property type="project" value="InterPro"/>
</dbReference>
<dbReference type="PRINTS" id="PR00219">
    <property type="entry name" value="SYNAPTOBREVN"/>
</dbReference>
<protein>
    <recommendedName>
        <fullName evidence="16">V-SNARE coiled-coil homology domain-containing protein</fullName>
    </recommendedName>
</protein>
<evidence type="ECO:0000256" key="1">
    <source>
        <dbReference type="ARBA" id="ARBA00008025"/>
    </source>
</evidence>
<dbReference type="SUPFAM" id="SSF64356">
    <property type="entry name" value="SNARE-like"/>
    <property type="match status" value="1"/>
</dbReference>
<dbReference type="CDD" id="cd14824">
    <property type="entry name" value="Longin"/>
    <property type="match status" value="1"/>
</dbReference>
<comment type="similarity">
    <text evidence="1">Belongs to the synaptobrevin family.</text>
</comment>
<keyword evidence="15" id="KW-1185">Reference proteome</keyword>
<dbReference type="Gene3D" id="1.20.5.110">
    <property type="match status" value="1"/>
</dbReference>
<feature type="coiled-coil region" evidence="10">
    <location>
        <begin position="256"/>
        <end position="290"/>
    </location>
</feature>
<dbReference type="InterPro" id="IPR011012">
    <property type="entry name" value="Longin-like_dom_sf"/>
</dbReference>
<evidence type="ECO:0000313" key="15">
    <source>
        <dbReference type="Proteomes" id="UP001222027"/>
    </source>
</evidence>
<feature type="domain" description="V-SNARE coiled-coil homology" evidence="13">
    <location>
        <begin position="134"/>
        <end position="194"/>
    </location>
</feature>
<proteinExistence type="inferred from homology"/>
<comment type="caution">
    <text evidence="14">The sequence shown here is derived from an EMBL/GenBank/DDBJ whole genome shotgun (WGS) entry which is preliminary data.</text>
</comment>
<keyword evidence="3 11" id="KW-0812">Transmembrane</keyword>